<dbReference type="VEuPathDB" id="TriTrypDB:LmjF.25.1645"/>
<sequence>MRHDSLLLLSPPPPPPPPPLSLCVTREATSTTTTTTAVTLAMTQSLPPASEKAITRLPQYFPTLCKQCATQTDTFFRCFETHAIMADDHDVTTAKTSLQHCQTELREYMTCMEKYLAEKNKPWWKVW</sequence>
<dbReference type="HOGENOM" id="CLU_1974801_0_0_1"/>
<dbReference type="RefSeq" id="XP_001683922.1">
    <property type="nucleotide sequence ID" value="XM_001683870.1"/>
</dbReference>
<keyword evidence="2" id="KW-1185">Reference proteome</keyword>
<dbReference type="GeneID" id="5652644"/>
<proteinExistence type="predicted"/>
<dbReference type="VEuPathDB" id="TriTrypDB:LMJSD75_250023800"/>
<evidence type="ECO:0000313" key="1">
    <source>
        <dbReference type="EMBL" id="CAJ05370.1"/>
    </source>
</evidence>
<dbReference type="VEuPathDB" id="TriTrypDB:LMJLV39_250023800"/>
<protein>
    <submittedName>
        <fullName evidence="1">Uncharacterized protein</fullName>
    </submittedName>
</protein>
<accession>Q4Q9S6</accession>
<dbReference type="EMBL" id="FR796421">
    <property type="protein sequence ID" value="CAJ05370.1"/>
    <property type="molecule type" value="Genomic_DNA"/>
</dbReference>
<reference evidence="1 2" key="1">
    <citation type="journal article" date="2005" name="Science">
        <title>The genome of the kinetoplastid parasite, Leishmania major.</title>
        <authorList>
            <person name="Ivens A.C."/>
            <person name="Peacock C.S."/>
            <person name="Worthey E.A."/>
            <person name="Murphy L."/>
            <person name="Aggarwal G."/>
            <person name="Berriman M."/>
            <person name="Sisk E."/>
            <person name="Rajandream M.A."/>
            <person name="Adlem E."/>
            <person name="Aert R."/>
            <person name="Anupama A."/>
            <person name="Apostolou Z."/>
            <person name="Attipoe P."/>
            <person name="Bason N."/>
            <person name="Bauser C."/>
            <person name="Beck A."/>
            <person name="Beverley S.M."/>
            <person name="Bianchettin G."/>
            <person name="Borzym K."/>
            <person name="Bothe G."/>
            <person name="Bruschi C.V."/>
            <person name="Collins M."/>
            <person name="Cadag E."/>
            <person name="Ciarloni L."/>
            <person name="Clayton C."/>
            <person name="Coulson R.M."/>
            <person name="Cronin A."/>
            <person name="Cruz A.K."/>
            <person name="Davies R.M."/>
            <person name="De Gaudenzi J."/>
            <person name="Dobson D.E."/>
            <person name="Duesterhoeft A."/>
            <person name="Fazelina G."/>
            <person name="Fosker N."/>
            <person name="Frasch A.C."/>
            <person name="Fraser A."/>
            <person name="Fuchs M."/>
            <person name="Gabel C."/>
            <person name="Goble A."/>
            <person name="Goffeau A."/>
            <person name="Harris D."/>
            <person name="Hertz-Fowler C."/>
            <person name="Hilbert H."/>
            <person name="Horn D."/>
            <person name="Huang Y."/>
            <person name="Klages S."/>
            <person name="Knights A."/>
            <person name="Kube M."/>
            <person name="Larke N."/>
            <person name="Litvin L."/>
            <person name="Lord A."/>
            <person name="Louie T."/>
            <person name="Marra M."/>
            <person name="Masuy D."/>
            <person name="Matthews K."/>
            <person name="Michaeli S."/>
            <person name="Mottram J.C."/>
            <person name="Muller-Auer S."/>
            <person name="Munden H."/>
            <person name="Nelson S."/>
            <person name="Norbertczak H."/>
            <person name="Oliver K."/>
            <person name="O'neil S."/>
            <person name="Pentony M."/>
            <person name="Pohl T.M."/>
            <person name="Price C."/>
            <person name="Purnelle B."/>
            <person name="Quail M.A."/>
            <person name="Rabbinowitsch E."/>
            <person name="Reinhardt R."/>
            <person name="Rieger M."/>
            <person name="Rinta J."/>
            <person name="Robben J."/>
            <person name="Robertson L."/>
            <person name="Ruiz J.C."/>
            <person name="Rutter S."/>
            <person name="Saunders D."/>
            <person name="Schafer M."/>
            <person name="Schein J."/>
            <person name="Schwartz D.C."/>
            <person name="Seeger K."/>
            <person name="Seyler A."/>
            <person name="Sharp S."/>
            <person name="Shin H."/>
            <person name="Sivam D."/>
            <person name="Squares R."/>
            <person name="Squares S."/>
            <person name="Tosato V."/>
            <person name="Vogt C."/>
            <person name="Volckaert G."/>
            <person name="Wambutt R."/>
            <person name="Warren T."/>
            <person name="Wedler H."/>
            <person name="Woodward J."/>
            <person name="Zhou S."/>
            <person name="Zimmermann W."/>
            <person name="Smith D.F."/>
            <person name="Blackwell J.M."/>
            <person name="Stuart K.D."/>
            <person name="Barrell B."/>
            <person name="Myler P.J."/>
        </authorList>
    </citation>
    <scope>NUCLEOTIDE SEQUENCE [LARGE SCALE GENOMIC DNA]</scope>
    <source>
        <strain evidence="2">MHOM/IL/81/Friedlin</strain>
    </source>
</reference>
<dbReference type="eggNOG" id="ENOG502S96M">
    <property type="taxonomic scope" value="Eukaryota"/>
</dbReference>
<dbReference type="InParanoid" id="Q4Q9S6"/>
<name>Q4Q9S6_LEIMA</name>
<evidence type="ECO:0000313" key="2">
    <source>
        <dbReference type="Proteomes" id="UP000000542"/>
    </source>
</evidence>
<dbReference type="KEGG" id="lma:LMJF_25_1645"/>
<dbReference type="AlphaFoldDB" id="Q4Q9S6"/>
<reference evidence="1 2" key="2">
    <citation type="journal article" date="2011" name="Genome Res.">
        <title>Chromosome and gene copy number variation allow major structural change between species and strains of Leishmania.</title>
        <authorList>
            <person name="Rogers M.B."/>
            <person name="Hilley J.D."/>
            <person name="Dickens N.J."/>
            <person name="Wilkes J."/>
            <person name="Bates P.A."/>
            <person name="Depledge D.P."/>
            <person name="Harris D."/>
            <person name="Her Y."/>
            <person name="Herzyk P."/>
            <person name="Imamura H."/>
            <person name="Otto T.D."/>
            <person name="Sanders M."/>
            <person name="Seeger K."/>
            <person name="Dujardin J.C."/>
            <person name="Berriman M."/>
            <person name="Smith D.F."/>
            <person name="Hertz-Fowler C."/>
            <person name="Mottram J.C."/>
        </authorList>
    </citation>
    <scope>NUCLEOTIDE SEQUENCE [LARGE SCALE GENOMIC DNA]</scope>
    <source>
        <strain evidence="2">MHOM/IL/81/Friedlin</strain>
    </source>
</reference>
<gene>
    <name evidence="1" type="ORF">LMJF_25_1645</name>
</gene>
<dbReference type="VEuPathDB" id="TriTrypDB:LMJFC_250027000"/>
<organism evidence="1 2">
    <name type="scientific">Leishmania major</name>
    <dbReference type="NCBI Taxonomy" id="5664"/>
    <lineage>
        <taxon>Eukaryota</taxon>
        <taxon>Discoba</taxon>
        <taxon>Euglenozoa</taxon>
        <taxon>Kinetoplastea</taxon>
        <taxon>Metakinetoplastina</taxon>
        <taxon>Trypanosomatida</taxon>
        <taxon>Trypanosomatidae</taxon>
        <taxon>Leishmaniinae</taxon>
        <taxon>Leishmania</taxon>
    </lineage>
</organism>
<dbReference type="Proteomes" id="UP000000542">
    <property type="component" value="Chromosome 25"/>
</dbReference>